<sequence length="226" mass="24394">MASTSSSTEANSVYPTTTPTPGVVYSLSDATPTDTPGTQDIPLMVTVTDSTSTAVLSILRPPLFPTWSIPTSLQPTSYTIPNAHTNLNVGAIVGAMIGGLVLVIASVVAIFYCRLYRRSPHHSKKFKSEGWQDLESKSGAMATDKVVAQSATVWDTYSKYFRRNEARRTVVIFPPVNKLHDEDPFSDARALPRLHGAPGGNGVHDIEMKNNPCSSPEPAHSESQHS</sequence>
<name>A0A9P7FXE8_9AGAR</name>
<organism evidence="3 4">
    <name type="scientific">Sphagnurus paluster</name>
    <dbReference type="NCBI Taxonomy" id="117069"/>
    <lineage>
        <taxon>Eukaryota</taxon>
        <taxon>Fungi</taxon>
        <taxon>Dikarya</taxon>
        <taxon>Basidiomycota</taxon>
        <taxon>Agaricomycotina</taxon>
        <taxon>Agaricomycetes</taxon>
        <taxon>Agaricomycetidae</taxon>
        <taxon>Agaricales</taxon>
        <taxon>Tricholomatineae</taxon>
        <taxon>Lyophyllaceae</taxon>
        <taxon>Sphagnurus</taxon>
    </lineage>
</organism>
<dbReference type="Proteomes" id="UP000717328">
    <property type="component" value="Unassembled WGS sequence"/>
</dbReference>
<feature type="region of interest" description="Disordered" evidence="1">
    <location>
        <begin position="196"/>
        <end position="226"/>
    </location>
</feature>
<reference evidence="3" key="2">
    <citation type="submission" date="2021-10" db="EMBL/GenBank/DDBJ databases">
        <title>Phylogenomics reveals ancestral predisposition of the termite-cultivated fungus Termitomyces towards a domesticated lifestyle.</title>
        <authorList>
            <person name="Auxier B."/>
            <person name="Grum-Grzhimaylo A."/>
            <person name="Cardenas M.E."/>
            <person name="Lodge J.D."/>
            <person name="Laessoe T."/>
            <person name="Pedersen O."/>
            <person name="Smith M.E."/>
            <person name="Kuyper T.W."/>
            <person name="Franco-Molano E.A."/>
            <person name="Baroni T.J."/>
            <person name="Aanen D.K."/>
        </authorList>
    </citation>
    <scope>NUCLEOTIDE SEQUENCE</scope>
    <source>
        <strain evidence="3">D49</strain>
    </source>
</reference>
<protein>
    <submittedName>
        <fullName evidence="3">Uncharacterized protein</fullName>
    </submittedName>
</protein>
<evidence type="ECO:0000313" key="4">
    <source>
        <dbReference type="Proteomes" id="UP000717328"/>
    </source>
</evidence>
<proteinExistence type="predicted"/>
<dbReference type="OrthoDB" id="3041544at2759"/>
<evidence type="ECO:0000313" key="3">
    <source>
        <dbReference type="EMBL" id="KAG5637030.1"/>
    </source>
</evidence>
<keyword evidence="2" id="KW-1133">Transmembrane helix</keyword>
<dbReference type="EMBL" id="JABCKI010005867">
    <property type="protein sequence ID" value="KAG5637030.1"/>
    <property type="molecule type" value="Genomic_DNA"/>
</dbReference>
<keyword evidence="4" id="KW-1185">Reference proteome</keyword>
<comment type="caution">
    <text evidence="3">The sequence shown here is derived from an EMBL/GenBank/DDBJ whole genome shotgun (WGS) entry which is preliminary data.</text>
</comment>
<feature type="transmembrane region" description="Helical" evidence="2">
    <location>
        <begin position="91"/>
        <end position="115"/>
    </location>
</feature>
<evidence type="ECO:0000256" key="1">
    <source>
        <dbReference type="SAM" id="MobiDB-lite"/>
    </source>
</evidence>
<gene>
    <name evidence="3" type="ORF">H0H81_006025</name>
</gene>
<keyword evidence="2" id="KW-0472">Membrane</keyword>
<evidence type="ECO:0000256" key="2">
    <source>
        <dbReference type="SAM" id="Phobius"/>
    </source>
</evidence>
<keyword evidence="2" id="KW-0812">Transmembrane</keyword>
<reference evidence="3" key="1">
    <citation type="submission" date="2021-02" db="EMBL/GenBank/DDBJ databases">
        <authorList>
            <person name="Nieuwenhuis M."/>
            <person name="Van De Peppel L.J.J."/>
        </authorList>
    </citation>
    <scope>NUCLEOTIDE SEQUENCE</scope>
    <source>
        <strain evidence="3">D49</strain>
    </source>
</reference>
<accession>A0A9P7FXE8</accession>
<dbReference type="AlphaFoldDB" id="A0A9P7FXE8"/>